<reference evidence="1" key="1">
    <citation type="submission" date="2021-09" db="EMBL/GenBank/DDBJ databases">
        <authorList>
            <consortium name="AG Swart"/>
            <person name="Singh M."/>
            <person name="Singh A."/>
            <person name="Seah K."/>
            <person name="Emmerich C."/>
        </authorList>
    </citation>
    <scope>NUCLEOTIDE SEQUENCE</scope>
    <source>
        <strain evidence="1">ATCC30299</strain>
    </source>
</reference>
<comment type="caution">
    <text evidence="1">The sequence shown here is derived from an EMBL/GenBank/DDBJ whole genome shotgun (WGS) entry which is preliminary data.</text>
</comment>
<name>A0AAU9JP31_9CILI</name>
<sequence>MVNLNYVETLNQKVEADCSDLFLVLQSEFIQLKFKAARCARKCFIEKLMPESFRCEKGCMEGISNVKQLIEKKQKEAQDNFHRCVERTGRMSEGLDEGEDIMDIETGVTNCYEKFRVNIKRMKGEMITEFSYYQ</sequence>
<evidence type="ECO:0000313" key="2">
    <source>
        <dbReference type="Proteomes" id="UP001162131"/>
    </source>
</evidence>
<dbReference type="AlphaFoldDB" id="A0AAU9JP31"/>
<dbReference type="Proteomes" id="UP001162131">
    <property type="component" value="Unassembled WGS sequence"/>
</dbReference>
<keyword evidence="2" id="KW-1185">Reference proteome</keyword>
<accession>A0AAU9JP31</accession>
<protein>
    <submittedName>
        <fullName evidence="1">Uncharacterized protein</fullName>
    </submittedName>
</protein>
<organism evidence="1 2">
    <name type="scientific">Blepharisma stoltei</name>
    <dbReference type="NCBI Taxonomy" id="1481888"/>
    <lineage>
        <taxon>Eukaryota</taxon>
        <taxon>Sar</taxon>
        <taxon>Alveolata</taxon>
        <taxon>Ciliophora</taxon>
        <taxon>Postciliodesmatophora</taxon>
        <taxon>Heterotrichea</taxon>
        <taxon>Heterotrichida</taxon>
        <taxon>Blepharismidae</taxon>
        <taxon>Blepharisma</taxon>
    </lineage>
</organism>
<gene>
    <name evidence="1" type="ORF">BSTOLATCC_MIC37981</name>
</gene>
<dbReference type="EMBL" id="CAJZBQ010000037">
    <property type="protein sequence ID" value="CAG9325235.1"/>
    <property type="molecule type" value="Genomic_DNA"/>
</dbReference>
<proteinExistence type="predicted"/>
<evidence type="ECO:0000313" key="1">
    <source>
        <dbReference type="EMBL" id="CAG9325235.1"/>
    </source>
</evidence>